<dbReference type="InterPro" id="IPR036047">
    <property type="entry name" value="F-box-like_dom_sf"/>
</dbReference>
<protein>
    <recommendedName>
        <fullName evidence="1">F-box domain-containing protein</fullName>
    </recommendedName>
</protein>
<gene>
    <name evidence="2" type="ORF">MKW98_013384</name>
</gene>
<comment type="caution">
    <text evidence="2">The sequence shown here is derived from an EMBL/GenBank/DDBJ whole genome shotgun (WGS) entry which is preliminary data.</text>
</comment>
<dbReference type="InterPro" id="IPR001810">
    <property type="entry name" value="F-box_dom"/>
</dbReference>
<dbReference type="EMBL" id="JAJJMB010008687">
    <property type="protein sequence ID" value="KAI3921450.1"/>
    <property type="molecule type" value="Genomic_DNA"/>
</dbReference>
<dbReference type="AlphaFoldDB" id="A0AAD4SUC2"/>
<keyword evidence="3" id="KW-1185">Reference proteome</keyword>
<dbReference type="PANTHER" id="PTHR31672">
    <property type="entry name" value="BNACNNG10540D PROTEIN"/>
    <property type="match status" value="1"/>
</dbReference>
<evidence type="ECO:0000259" key="1">
    <source>
        <dbReference type="SMART" id="SM00256"/>
    </source>
</evidence>
<dbReference type="SUPFAM" id="SSF81383">
    <property type="entry name" value="F-box domain"/>
    <property type="match status" value="1"/>
</dbReference>
<reference evidence="2" key="1">
    <citation type="submission" date="2022-04" db="EMBL/GenBank/DDBJ databases">
        <title>A functionally conserved STORR gene fusion in Papaver species that diverged 16.8 million years ago.</title>
        <authorList>
            <person name="Catania T."/>
        </authorList>
    </citation>
    <scope>NUCLEOTIDE SEQUENCE</scope>
    <source>
        <strain evidence="2">S-188037</strain>
    </source>
</reference>
<dbReference type="Gene3D" id="1.20.1280.50">
    <property type="match status" value="1"/>
</dbReference>
<dbReference type="InterPro" id="IPR017451">
    <property type="entry name" value="F-box-assoc_interact_dom"/>
</dbReference>
<sequence length="455" mass="52487">MINLAATLKNRKLGDLRSSRNVYRREPGCFFDGMDLLLFNILSRLPVKCLMKCKSVCRFWRYLIKHNTCFIDLHLTMSKNHLLDEHTFLMYPTCHVNRPIPIKRFLFCPKDLRVDDCHGHESLDASAIVTSNNVSLDEKPVTMLEPVNGLVCFVKGGSAVMEHCSVLIYNPSTRYKTPWIDTLTNAAFRKLFGVKLVKGCRRDRLKSSYEYMFGFGVDPVTNKHKVFCIIEITVTRRIEEIVNRELVCGVFTVGENTWRKIEEVPPETTIKKNSFHVCGSIYWISGKKPRCENGVIMAFDLGSETFRSITIPNPVLDHWGSIERLQFVHELAEVDGHLCVLVREGDDILNLWIHTIDNGGSVNNKNWTEETLQLPCRWDKIHNLAFKAITGTSLVVLKFLKEERYAHQFRCEVLQYYDRSEKKFYKNSFEILLDPTGTPGNTYSITPFFETLLPV</sequence>
<name>A0AAD4SUC2_9MAGN</name>
<dbReference type="Pfam" id="PF08268">
    <property type="entry name" value="FBA_3"/>
    <property type="match status" value="1"/>
</dbReference>
<organism evidence="2 3">
    <name type="scientific">Papaver atlanticum</name>
    <dbReference type="NCBI Taxonomy" id="357466"/>
    <lineage>
        <taxon>Eukaryota</taxon>
        <taxon>Viridiplantae</taxon>
        <taxon>Streptophyta</taxon>
        <taxon>Embryophyta</taxon>
        <taxon>Tracheophyta</taxon>
        <taxon>Spermatophyta</taxon>
        <taxon>Magnoliopsida</taxon>
        <taxon>Ranunculales</taxon>
        <taxon>Papaveraceae</taxon>
        <taxon>Papaveroideae</taxon>
        <taxon>Papaver</taxon>
    </lineage>
</organism>
<dbReference type="InterPro" id="IPR013187">
    <property type="entry name" value="F-box-assoc_dom_typ3"/>
</dbReference>
<dbReference type="Proteomes" id="UP001202328">
    <property type="component" value="Unassembled WGS sequence"/>
</dbReference>
<dbReference type="NCBIfam" id="TIGR01640">
    <property type="entry name" value="F_box_assoc_1"/>
    <property type="match status" value="1"/>
</dbReference>
<evidence type="ECO:0000313" key="3">
    <source>
        <dbReference type="Proteomes" id="UP001202328"/>
    </source>
</evidence>
<proteinExistence type="predicted"/>
<dbReference type="SMART" id="SM00256">
    <property type="entry name" value="FBOX"/>
    <property type="match status" value="1"/>
</dbReference>
<dbReference type="Pfam" id="PF00646">
    <property type="entry name" value="F-box"/>
    <property type="match status" value="1"/>
</dbReference>
<accession>A0AAD4SUC2</accession>
<evidence type="ECO:0000313" key="2">
    <source>
        <dbReference type="EMBL" id="KAI3921450.1"/>
    </source>
</evidence>
<feature type="domain" description="F-box" evidence="1">
    <location>
        <begin position="34"/>
        <end position="73"/>
    </location>
</feature>
<dbReference type="InterPro" id="IPR050796">
    <property type="entry name" value="SCF_F-box_component"/>
</dbReference>